<sequence>MPPCIDNKHEPTSSGVASYLGISINHTIISLRKASLLHWKRRKLHRFRLHMWVYGQIWITLARFQTARSKHRILDKRIEFEQVDRERN</sequence>
<dbReference type="EMBL" id="JAJJMB010012497">
    <property type="protein sequence ID" value="KAI3876359.1"/>
    <property type="molecule type" value="Genomic_DNA"/>
</dbReference>
<protein>
    <submittedName>
        <fullName evidence="1">Uncharacterized protein</fullName>
    </submittedName>
</protein>
<dbReference type="Proteomes" id="UP001202328">
    <property type="component" value="Unassembled WGS sequence"/>
</dbReference>
<evidence type="ECO:0000313" key="1">
    <source>
        <dbReference type="EMBL" id="KAI3876359.1"/>
    </source>
</evidence>
<keyword evidence="2" id="KW-1185">Reference proteome</keyword>
<reference evidence="1" key="1">
    <citation type="submission" date="2022-04" db="EMBL/GenBank/DDBJ databases">
        <title>A functionally conserved STORR gene fusion in Papaver species that diverged 16.8 million years ago.</title>
        <authorList>
            <person name="Catania T."/>
        </authorList>
    </citation>
    <scope>NUCLEOTIDE SEQUENCE</scope>
    <source>
        <strain evidence="1">S-188037</strain>
    </source>
</reference>
<proteinExistence type="predicted"/>
<evidence type="ECO:0000313" key="2">
    <source>
        <dbReference type="Proteomes" id="UP001202328"/>
    </source>
</evidence>
<gene>
    <name evidence="1" type="ORF">MKW98_021211</name>
</gene>
<feature type="non-terminal residue" evidence="1">
    <location>
        <position position="1"/>
    </location>
</feature>
<organism evidence="1 2">
    <name type="scientific">Papaver atlanticum</name>
    <dbReference type="NCBI Taxonomy" id="357466"/>
    <lineage>
        <taxon>Eukaryota</taxon>
        <taxon>Viridiplantae</taxon>
        <taxon>Streptophyta</taxon>
        <taxon>Embryophyta</taxon>
        <taxon>Tracheophyta</taxon>
        <taxon>Spermatophyta</taxon>
        <taxon>Magnoliopsida</taxon>
        <taxon>Ranunculales</taxon>
        <taxon>Papaveraceae</taxon>
        <taxon>Papaveroideae</taxon>
        <taxon>Papaver</taxon>
    </lineage>
</organism>
<comment type="caution">
    <text evidence="1">The sequence shown here is derived from an EMBL/GenBank/DDBJ whole genome shotgun (WGS) entry which is preliminary data.</text>
</comment>
<name>A0AAD4XBS0_9MAGN</name>
<dbReference type="AlphaFoldDB" id="A0AAD4XBS0"/>
<accession>A0AAD4XBS0</accession>